<evidence type="ECO:0000313" key="2">
    <source>
        <dbReference type="EMBL" id="ETA73240.1"/>
    </source>
</evidence>
<sequence length="205" mass="22895">MHEFRKKVKQPQKSASNPFFKSNYVTLEGVVKAIDEALEDTGLSFTQIVEDAGNGAVSVSTEVDHESGEYKIIGPLTLTPEKRTPQGFGSAITYAKRYQLAAAFGITSDVDDDGNAGSFNQPQGGYQNQGYQNQPRQPQPKPQPSVHRQYVATVTKMAKENNFEVDMLHQTTVELLGIENKTAFTDKDYRKMLEYLPETLKKLKE</sequence>
<gene>
    <name evidence="2" type="ORF">LEQ_1708c</name>
</gene>
<feature type="compositionally biased region" description="Low complexity" evidence="1">
    <location>
        <begin position="120"/>
        <end position="136"/>
    </location>
</feature>
<evidence type="ECO:0000256" key="1">
    <source>
        <dbReference type="SAM" id="MobiDB-lite"/>
    </source>
</evidence>
<organism evidence="2 3">
    <name type="scientific">Ligilactobacillus equi DPC 6820</name>
    <dbReference type="NCBI Taxonomy" id="1392007"/>
    <lineage>
        <taxon>Bacteria</taxon>
        <taxon>Bacillati</taxon>
        <taxon>Bacillota</taxon>
        <taxon>Bacilli</taxon>
        <taxon>Lactobacillales</taxon>
        <taxon>Lactobacillaceae</taxon>
        <taxon>Ligilactobacillus</taxon>
    </lineage>
</organism>
<protein>
    <submittedName>
        <fullName evidence="2">Uncharacterized protein</fullName>
    </submittedName>
</protein>
<dbReference type="PATRIC" id="fig|1392007.3.peg.1966"/>
<dbReference type="EMBL" id="AWWH01000197">
    <property type="protein sequence ID" value="ETA73240.1"/>
    <property type="molecule type" value="Genomic_DNA"/>
</dbReference>
<reference evidence="2 3" key="1">
    <citation type="journal article" date="2014" name="Genome Announc.">
        <title>The Genome of the Predominant Equine Lactobacillus Species, Lactobacillus equi, Is Reflective of Its Lifestyle Adaptations to an Herbivorous Host.</title>
        <authorList>
            <person name="O'Donnell M.M."/>
            <person name="Harris H.M."/>
            <person name="O'Toole P.W."/>
            <person name="Ross R.P."/>
        </authorList>
    </citation>
    <scope>NUCLEOTIDE SEQUENCE [LARGE SCALE GENOMIC DNA]</scope>
    <source>
        <strain evidence="2 3">DPC 6820</strain>
    </source>
</reference>
<dbReference type="AlphaFoldDB" id="V7HVE5"/>
<dbReference type="Proteomes" id="UP000018559">
    <property type="component" value="Unassembled WGS sequence"/>
</dbReference>
<evidence type="ECO:0000313" key="3">
    <source>
        <dbReference type="Proteomes" id="UP000018559"/>
    </source>
</evidence>
<dbReference type="InterPro" id="IPR007499">
    <property type="entry name" value="ERF_bacteria_virus"/>
</dbReference>
<feature type="region of interest" description="Disordered" evidence="1">
    <location>
        <begin position="112"/>
        <end position="147"/>
    </location>
</feature>
<comment type="caution">
    <text evidence="2">The sequence shown here is derived from an EMBL/GenBank/DDBJ whole genome shotgun (WGS) entry which is preliminary data.</text>
</comment>
<keyword evidence="3" id="KW-1185">Reference proteome</keyword>
<name>V7HVE5_9LACO</name>
<accession>V7HVE5</accession>
<dbReference type="Pfam" id="PF04404">
    <property type="entry name" value="ERF"/>
    <property type="match status" value="1"/>
</dbReference>
<proteinExistence type="predicted"/>